<dbReference type="InterPro" id="IPR005502">
    <property type="entry name" value="Ribosyl_crysJ1"/>
</dbReference>
<organism evidence="4 5">
    <name type="scientific">Streptomyces caeruleatus</name>
    <dbReference type="NCBI Taxonomy" id="661399"/>
    <lineage>
        <taxon>Bacteria</taxon>
        <taxon>Bacillati</taxon>
        <taxon>Actinomycetota</taxon>
        <taxon>Actinomycetes</taxon>
        <taxon>Kitasatosporales</taxon>
        <taxon>Streptomycetaceae</taxon>
        <taxon>Streptomyces</taxon>
    </lineage>
</organism>
<comment type="cofactor">
    <cofactor evidence="3">
        <name>Mg(2+)</name>
        <dbReference type="ChEBI" id="CHEBI:18420"/>
    </cofactor>
    <text evidence="3">Binds 2 magnesium ions per subunit.</text>
</comment>
<keyword evidence="3" id="KW-0460">Magnesium</keyword>
<feature type="binding site" evidence="3">
    <location>
        <position position="316"/>
    </location>
    <ligand>
        <name>Mg(2+)</name>
        <dbReference type="ChEBI" id="CHEBI:18420"/>
        <label>1</label>
    </ligand>
</feature>
<dbReference type="Proteomes" id="UP000053429">
    <property type="component" value="Unassembled WGS sequence"/>
</dbReference>
<name>A0A117RRW7_9ACTN</name>
<evidence type="ECO:0000256" key="2">
    <source>
        <dbReference type="ARBA" id="ARBA00022801"/>
    </source>
</evidence>
<dbReference type="SUPFAM" id="SSF101478">
    <property type="entry name" value="ADP-ribosylglycohydrolase"/>
    <property type="match status" value="1"/>
</dbReference>
<dbReference type="GO" id="GO:0046872">
    <property type="term" value="F:metal ion binding"/>
    <property type="evidence" value="ECO:0007669"/>
    <property type="project" value="UniProtKB-KW"/>
</dbReference>
<evidence type="ECO:0000313" key="5">
    <source>
        <dbReference type="Proteomes" id="UP000053429"/>
    </source>
</evidence>
<feature type="binding site" evidence="3">
    <location>
        <position position="70"/>
    </location>
    <ligand>
        <name>Mg(2+)</name>
        <dbReference type="ChEBI" id="CHEBI:18420"/>
        <label>1</label>
    </ligand>
</feature>
<dbReference type="InterPro" id="IPR036705">
    <property type="entry name" value="Ribosyl_crysJ1_sf"/>
</dbReference>
<dbReference type="InterPro" id="IPR050792">
    <property type="entry name" value="ADP-ribosylglycohydrolase"/>
</dbReference>
<evidence type="ECO:0000313" key="4">
    <source>
        <dbReference type="EMBL" id="KUO05901.1"/>
    </source>
</evidence>
<comment type="caution">
    <text evidence="4">The sequence shown here is derived from an EMBL/GenBank/DDBJ whole genome shotgun (WGS) entry which is preliminary data.</text>
</comment>
<dbReference type="AlphaFoldDB" id="A0A117RRW7"/>
<feature type="binding site" evidence="3">
    <location>
        <position position="69"/>
    </location>
    <ligand>
        <name>Mg(2+)</name>
        <dbReference type="ChEBI" id="CHEBI:18420"/>
        <label>1</label>
    </ligand>
</feature>
<keyword evidence="3" id="KW-0479">Metal-binding</keyword>
<dbReference type="Pfam" id="PF03747">
    <property type="entry name" value="ADP_ribosyl_GH"/>
    <property type="match status" value="1"/>
</dbReference>
<dbReference type="RefSeq" id="WP_062716467.1">
    <property type="nucleotide sequence ID" value="NZ_KQ948924.1"/>
</dbReference>
<evidence type="ECO:0000256" key="1">
    <source>
        <dbReference type="ARBA" id="ARBA00010702"/>
    </source>
</evidence>
<protein>
    <submittedName>
        <fullName evidence="4">ADP-ribosylglycohydrolase</fullName>
    </submittedName>
</protein>
<dbReference type="OrthoDB" id="4871367at2"/>
<comment type="similarity">
    <text evidence="1">Belongs to the ADP-ribosylglycohydrolase family.</text>
</comment>
<sequence length="362" mass="37782">MTEPWTSSLVGEAVYRARVRGCLLGGALGDALGYPVEFSSLERIRAAHGERGVTGPVFAGDSDVARISDDTQMTLFTAEGLIQAHRRERLKGIGGGWALLVRWAYERWLETQRHPGPEHAAPPQSGAPEGGLITQAWLYARRAPGNACVSGVAQMYAPDPGLALDGKPGEVNPDSKGCGAVMRSAPFGLLNAPDPAFAMAARAAQITHGHPTGYYASGALAAIVAHVVAGESLEGAVLRTLRLLKRHPGHEETSAALTAALDLAGAGSPSAEKVERLGEGWVAEQALAIGVYCALVTPSVRDALLLAVNHSGDSDSTGSICGNLLGARYGDPGLPHEWVEQVEGRAQIAALADDLAAESVRR</sequence>
<dbReference type="PANTHER" id="PTHR16222">
    <property type="entry name" value="ADP-RIBOSYLGLYCOHYDROLASE"/>
    <property type="match status" value="1"/>
</dbReference>
<keyword evidence="5" id="KW-1185">Reference proteome</keyword>
<evidence type="ECO:0000256" key="3">
    <source>
        <dbReference type="PIRSR" id="PIRSR605502-1"/>
    </source>
</evidence>
<accession>A0A117RRW7</accession>
<proteinExistence type="inferred from homology"/>
<gene>
    <name evidence="4" type="ORF">AQJ67_03545</name>
</gene>
<feature type="binding site" evidence="3">
    <location>
        <position position="68"/>
    </location>
    <ligand>
        <name>Mg(2+)</name>
        <dbReference type="ChEBI" id="CHEBI:18420"/>
        <label>1</label>
    </ligand>
</feature>
<feature type="binding site" evidence="3">
    <location>
        <position position="313"/>
    </location>
    <ligand>
        <name>Mg(2+)</name>
        <dbReference type="ChEBI" id="CHEBI:18420"/>
        <label>1</label>
    </ligand>
</feature>
<dbReference type="EMBL" id="LMWY01000003">
    <property type="protein sequence ID" value="KUO05901.1"/>
    <property type="molecule type" value="Genomic_DNA"/>
</dbReference>
<dbReference type="GO" id="GO:0016787">
    <property type="term" value="F:hydrolase activity"/>
    <property type="evidence" value="ECO:0007669"/>
    <property type="project" value="UniProtKB-KW"/>
</dbReference>
<dbReference type="Gene3D" id="1.10.4080.10">
    <property type="entry name" value="ADP-ribosylation/Crystallin J1"/>
    <property type="match status" value="1"/>
</dbReference>
<dbReference type="PANTHER" id="PTHR16222:SF24">
    <property type="entry name" value="ADP-RIBOSYLHYDROLASE ARH3"/>
    <property type="match status" value="1"/>
</dbReference>
<feature type="binding site" evidence="3">
    <location>
        <position position="315"/>
    </location>
    <ligand>
        <name>Mg(2+)</name>
        <dbReference type="ChEBI" id="CHEBI:18420"/>
        <label>1</label>
    </ligand>
</feature>
<reference evidence="4 5" key="1">
    <citation type="submission" date="2015-10" db="EMBL/GenBank/DDBJ databases">
        <title>Draft genome sequence of Streptomyces caeruleatus NRRL B-24802, type strain for the species Streptomyces caeruleatus.</title>
        <authorList>
            <person name="Ruckert C."/>
            <person name="Winkler A."/>
            <person name="Kalinowski J."/>
            <person name="Kampfer P."/>
            <person name="Glaeser S."/>
        </authorList>
    </citation>
    <scope>NUCLEOTIDE SEQUENCE [LARGE SCALE GENOMIC DNA]</scope>
    <source>
        <strain evidence="4 5">NRRL B-24802</strain>
    </source>
</reference>
<dbReference type="STRING" id="661399.AQJ67_03545"/>
<keyword evidence="2 4" id="KW-0378">Hydrolase</keyword>